<dbReference type="PANTHER" id="PTHR31408:SF2">
    <property type="entry name" value="PROTEIN SPO16 HOMOLOG"/>
    <property type="match status" value="1"/>
</dbReference>
<sequence length="63" mass="7067">MAKQEESTSAWKTTIILSTSLQQHDISKTLSSQQHRLRFSHSVQSGAVIFPLSGTAFFADRSW</sequence>
<dbReference type="AlphaFoldDB" id="Q4S141"/>
<dbReference type="GO" id="GO:0007130">
    <property type="term" value="P:synaptonemal complex assembly"/>
    <property type="evidence" value="ECO:0007669"/>
    <property type="project" value="InterPro"/>
</dbReference>
<reference evidence="1" key="2">
    <citation type="submission" date="2004-02" db="EMBL/GenBank/DDBJ databases">
        <authorList>
            <consortium name="Genoscope"/>
            <consortium name="Whitehead Institute Centre for Genome Research"/>
        </authorList>
    </citation>
    <scope>NUCLEOTIDE SEQUENCE</scope>
</reference>
<dbReference type="Pfam" id="PF15162">
    <property type="entry name" value="SCRE"/>
    <property type="match status" value="1"/>
</dbReference>
<proteinExistence type="predicted"/>
<dbReference type="PANTHER" id="PTHR31408">
    <property type="entry name" value="HYPOTHETICAL PROTEIN LOC689986"/>
    <property type="match status" value="1"/>
</dbReference>
<dbReference type="InterPro" id="IPR027857">
    <property type="entry name" value="SCRE"/>
</dbReference>
<name>Q4S141_TETNG</name>
<comment type="caution">
    <text evidence="1">The sequence shown here is derived from an EMBL/GenBank/DDBJ whole genome shotgun (WGS) entry which is preliminary data.</text>
</comment>
<organism evidence="1">
    <name type="scientific">Tetraodon nigroviridis</name>
    <name type="common">Spotted green pufferfish</name>
    <name type="synonym">Chelonodon nigroviridis</name>
    <dbReference type="NCBI Taxonomy" id="99883"/>
    <lineage>
        <taxon>Eukaryota</taxon>
        <taxon>Metazoa</taxon>
        <taxon>Chordata</taxon>
        <taxon>Craniata</taxon>
        <taxon>Vertebrata</taxon>
        <taxon>Euteleostomi</taxon>
        <taxon>Actinopterygii</taxon>
        <taxon>Neopterygii</taxon>
        <taxon>Teleostei</taxon>
        <taxon>Neoteleostei</taxon>
        <taxon>Acanthomorphata</taxon>
        <taxon>Eupercaria</taxon>
        <taxon>Tetraodontiformes</taxon>
        <taxon>Tetradontoidea</taxon>
        <taxon>Tetraodontidae</taxon>
        <taxon>Tetraodon</taxon>
    </lineage>
</organism>
<evidence type="ECO:0000313" key="1">
    <source>
        <dbReference type="EMBL" id="CAG05641.1"/>
    </source>
</evidence>
<gene>
    <name evidence="1" type="ORF">GSTENG00025736001</name>
</gene>
<dbReference type="GO" id="GO:0005694">
    <property type="term" value="C:chromosome"/>
    <property type="evidence" value="ECO:0007669"/>
    <property type="project" value="TreeGrafter"/>
</dbReference>
<dbReference type="KEGG" id="tng:GSTEN00025736G001"/>
<dbReference type="EMBL" id="CAAE01014770">
    <property type="protein sequence ID" value="CAG05641.1"/>
    <property type="molecule type" value="Genomic_DNA"/>
</dbReference>
<protein>
    <submittedName>
        <fullName evidence="1">(spotted green pufferfish) hypothetical protein</fullName>
    </submittedName>
</protein>
<dbReference type="OrthoDB" id="6149480at2759"/>
<accession>Q4S141</accession>
<dbReference type="GO" id="GO:0007131">
    <property type="term" value="P:reciprocal meiotic recombination"/>
    <property type="evidence" value="ECO:0007669"/>
    <property type="project" value="TreeGrafter"/>
</dbReference>
<reference evidence="1" key="1">
    <citation type="journal article" date="2004" name="Nature">
        <title>Genome duplication in the teleost fish Tetraodon nigroviridis reveals the early vertebrate proto-karyotype.</title>
        <authorList>
            <person name="Jaillon O."/>
            <person name="Aury J.-M."/>
            <person name="Brunet F."/>
            <person name="Petit J.-L."/>
            <person name="Stange-Thomann N."/>
            <person name="Mauceli E."/>
            <person name="Bouneau L."/>
            <person name="Fischer C."/>
            <person name="Ozouf-Costaz C."/>
            <person name="Bernot A."/>
            <person name="Nicaud S."/>
            <person name="Jaffe D."/>
            <person name="Fisher S."/>
            <person name="Lutfalla G."/>
            <person name="Dossat C."/>
            <person name="Segurens B."/>
            <person name="Dasilva C."/>
            <person name="Salanoubat M."/>
            <person name="Levy M."/>
            <person name="Boudet N."/>
            <person name="Castellano S."/>
            <person name="Anthouard V."/>
            <person name="Jubin C."/>
            <person name="Castelli V."/>
            <person name="Katinka M."/>
            <person name="Vacherie B."/>
            <person name="Biemont C."/>
            <person name="Skalli Z."/>
            <person name="Cattolico L."/>
            <person name="Poulain J."/>
            <person name="De Berardinis V."/>
            <person name="Cruaud C."/>
            <person name="Duprat S."/>
            <person name="Brottier P."/>
            <person name="Coutanceau J.-P."/>
            <person name="Gouzy J."/>
            <person name="Parra G."/>
            <person name="Lardier G."/>
            <person name="Chapple C."/>
            <person name="McKernan K.J."/>
            <person name="McEwan P."/>
            <person name="Bosak S."/>
            <person name="Kellis M."/>
            <person name="Volff J.-N."/>
            <person name="Guigo R."/>
            <person name="Zody M.C."/>
            <person name="Mesirov J."/>
            <person name="Lindblad-Toh K."/>
            <person name="Birren B."/>
            <person name="Nusbaum C."/>
            <person name="Kahn D."/>
            <person name="Robinson-Rechavi M."/>
            <person name="Laudet V."/>
            <person name="Schachter V."/>
            <person name="Quetier F."/>
            <person name="Saurin W."/>
            <person name="Scarpelli C."/>
            <person name="Wincker P."/>
            <person name="Lander E.S."/>
            <person name="Weissenbach J."/>
            <person name="Roest Crollius H."/>
        </authorList>
    </citation>
    <scope>NUCLEOTIDE SEQUENCE [LARGE SCALE GENOMIC DNA]</scope>
</reference>